<dbReference type="AlphaFoldDB" id="A0AAV6TM42"/>
<dbReference type="Proteomes" id="UP000827092">
    <property type="component" value="Unassembled WGS sequence"/>
</dbReference>
<sequence length="119" mass="12476">MDAGSVRRSLGGECLAVDGEAVTFRFGGKKSKNVLDALDISVKQGSSNVTRVDMPPLINLGLLGPSGCGKTTLLQCIVGRHRPNTGHIRIFGKLPGQKGFSVPGPGVGFMPQVTVEIFL</sequence>
<dbReference type="GO" id="GO:0005524">
    <property type="term" value="F:ATP binding"/>
    <property type="evidence" value="ECO:0007669"/>
    <property type="project" value="InterPro"/>
</dbReference>
<feature type="domain" description="ABC transporter" evidence="1">
    <location>
        <begin position="58"/>
        <end position="112"/>
    </location>
</feature>
<evidence type="ECO:0000313" key="3">
    <source>
        <dbReference type="Proteomes" id="UP000827092"/>
    </source>
</evidence>
<protein>
    <recommendedName>
        <fullName evidence="1">ABC transporter domain-containing protein</fullName>
    </recommendedName>
</protein>
<keyword evidence="3" id="KW-1185">Reference proteome</keyword>
<reference evidence="2 3" key="1">
    <citation type="journal article" date="2022" name="Nat. Ecol. Evol.">
        <title>A masculinizing supergene underlies an exaggerated male reproductive morph in a spider.</title>
        <authorList>
            <person name="Hendrickx F."/>
            <person name="De Corte Z."/>
            <person name="Sonet G."/>
            <person name="Van Belleghem S.M."/>
            <person name="Kostlbacher S."/>
            <person name="Vangestel C."/>
        </authorList>
    </citation>
    <scope>NUCLEOTIDE SEQUENCE [LARGE SCALE GENOMIC DNA]</scope>
    <source>
        <strain evidence="2">W744_W776</strain>
    </source>
</reference>
<dbReference type="PANTHER" id="PTHR43038:SF3">
    <property type="entry name" value="ABC TRANSPORTER G FAMILY MEMBER 20 ISOFORM X1"/>
    <property type="match status" value="1"/>
</dbReference>
<dbReference type="EMBL" id="JAFNEN010002628">
    <property type="protein sequence ID" value="KAG8172531.1"/>
    <property type="molecule type" value="Genomic_DNA"/>
</dbReference>
<name>A0AAV6TM42_9ARAC</name>
<dbReference type="SUPFAM" id="SSF52540">
    <property type="entry name" value="P-loop containing nucleoside triphosphate hydrolases"/>
    <property type="match status" value="1"/>
</dbReference>
<accession>A0AAV6TM42</accession>
<dbReference type="InterPro" id="IPR027417">
    <property type="entry name" value="P-loop_NTPase"/>
</dbReference>
<evidence type="ECO:0000259" key="1">
    <source>
        <dbReference type="Pfam" id="PF00005"/>
    </source>
</evidence>
<proteinExistence type="predicted"/>
<comment type="caution">
    <text evidence="2">The sequence shown here is derived from an EMBL/GenBank/DDBJ whole genome shotgun (WGS) entry which is preliminary data.</text>
</comment>
<dbReference type="PANTHER" id="PTHR43038">
    <property type="entry name" value="ATP-BINDING CASSETTE, SUB-FAMILY H, MEMBER 1"/>
    <property type="match status" value="1"/>
</dbReference>
<dbReference type="Gene3D" id="3.40.50.300">
    <property type="entry name" value="P-loop containing nucleotide triphosphate hydrolases"/>
    <property type="match status" value="1"/>
</dbReference>
<dbReference type="InterPro" id="IPR003439">
    <property type="entry name" value="ABC_transporter-like_ATP-bd"/>
</dbReference>
<organism evidence="2 3">
    <name type="scientific">Oedothorax gibbosus</name>
    <dbReference type="NCBI Taxonomy" id="931172"/>
    <lineage>
        <taxon>Eukaryota</taxon>
        <taxon>Metazoa</taxon>
        <taxon>Ecdysozoa</taxon>
        <taxon>Arthropoda</taxon>
        <taxon>Chelicerata</taxon>
        <taxon>Arachnida</taxon>
        <taxon>Araneae</taxon>
        <taxon>Araneomorphae</taxon>
        <taxon>Entelegynae</taxon>
        <taxon>Araneoidea</taxon>
        <taxon>Linyphiidae</taxon>
        <taxon>Erigoninae</taxon>
        <taxon>Oedothorax</taxon>
    </lineage>
</organism>
<evidence type="ECO:0000313" key="2">
    <source>
        <dbReference type="EMBL" id="KAG8172531.1"/>
    </source>
</evidence>
<gene>
    <name evidence="2" type="ORF">JTE90_022560</name>
</gene>
<dbReference type="GO" id="GO:0016887">
    <property type="term" value="F:ATP hydrolysis activity"/>
    <property type="evidence" value="ECO:0007669"/>
    <property type="project" value="InterPro"/>
</dbReference>
<dbReference type="Pfam" id="PF00005">
    <property type="entry name" value="ABC_tran"/>
    <property type="match status" value="1"/>
</dbReference>